<dbReference type="STRING" id="1137799.GZ78_24730"/>
<dbReference type="PIRSF" id="PIRSF030820">
    <property type="entry name" value="UCP030820"/>
    <property type="match status" value="1"/>
</dbReference>
<dbReference type="Proteomes" id="UP000028073">
    <property type="component" value="Unassembled WGS sequence"/>
</dbReference>
<protein>
    <recommendedName>
        <fullName evidence="3">Oxidoreductase</fullName>
    </recommendedName>
</protein>
<dbReference type="eggNOG" id="COG3749">
    <property type="taxonomic scope" value="Bacteria"/>
</dbReference>
<dbReference type="AlphaFoldDB" id="A0A081N9F2"/>
<dbReference type="OrthoDB" id="9800421at2"/>
<organism evidence="1 2">
    <name type="scientific">Endozoicomonas numazuensis</name>
    <dbReference type="NCBI Taxonomy" id="1137799"/>
    <lineage>
        <taxon>Bacteria</taxon>
        <taxon>Pseudomonadati</taxon>
        <taxon>Pseudomonadota</taxon>
        <taxon>Gammaproteobacteria</taxon>
        <taxon>Oceanospirillales</taxon>
        <taxon>Endozoicomonadaceae</taxon>
        <taxon>Endozoicomonas</taxon>
    </lineage>
</organism>
<sequence>MARLLKNNEVFQEEYQVLGSEDVESTSGTVLVQAKHLDQHLQRLQQHDQPIGLFLDSDDELEAYEEQLSNFELIAINFPKFMDGRGYSLSKLLRDRYQFKGDIRAVGDVLVDQIFMMKRCGFSSYYLRDDQKAEDAIKALDTFTLRYQGSSDDPEPLYRKRA</sequence>
<dbReference type="RefSeq" id="WP_034841387.1">
    <property type="nucleotide sequence ID" value="NZ_JOKH01000007.1"/>
</dbReference>
<evidence type="ECO:0000313" key="1">
    <source>
        <dbReference type="EMBL" id="KEQ15075.1"/>
    </source>
</evidence>
<reference evidence="1 2" key="1">
    <citation type="submission" date="2014-06" db="EMBL/GenBank/DDBJ databases">
        <title>Whole Genome Sequences of Three Symbiotic Endozoicomonas Bacteria.</title>
        <authorList>
            <person name="Neave M.J."/>
            <person name="Apprill A."/>
            <person name="Voolstra C.R."/>
        </authorList>
    </citation>
    <scope>NUCLEOTIDE SEQUENCE [LARGE SCALE GENOMIC DNA]</scope>
    <source>
        <strain evidence="1 2">DSM 25634</strain>
    </source>
</reference>
<name>A0A081N9F2_9GAMM</name>
<gene>
    <name evidence="1" type="ORF">GZ78_24730</name>
</gene>
<evidence type="ECO:0000313" key="2">
    <source>
        <dbReference type="Proteomes" id="UP000028073"/>
    </source>
</evidence>
<dbReference type="Pfam" id="PF06073">
    <property type="entry name" value="DUF934"/>
    <property type="match status" value="1"/>
</dbReference>
<accession>A0A081N9F2</accession>
<keyword evidence="2" id="KW-1185">Reference proteome</keyword>
<comment type="caution">
    <text evidence="1">The sequence shown here is derived from an EMBL/GenBank/DDBJ whole genome shotgun (WGS) entry which is preliminary data.</text>
</comment>
<dbReference type="EMBL" id="JOKH01000007">
    <property type="protein sequence ID" value="KEQ15075.1"/>
    <property type="molecule type" value="Genomic_DNA"/>
</dbReference>
<evidence type="ECO:0008006" key="3">
    <source>
        <dbReference type="Google" id="ProtNLM"/>
    </source>
</evidence>
<dbReference type="InterPro" id="IPR008318">
    <property type="entry name" value="UCP030820"/>
</dbReference>
<proteinExistence type="predicted"/>